<evidence type="ECO:0000313" key="1">
    <source>
        <dbReference type="EMBL" id="CAH2401057.1"/>
    </source>
</evidence>
<name>A0ABM9DWF1_9HYPH</name>
<accession>A0ABM9DWF1</accession>
<protein>
    <submittedName>
        <fullName evidence="1">Uncharacterized protein</fullName>
    </submittedName>
</protein>
<gene>
    <name evidence="1" type="ORF">MES5069_270228</name>
</gene>
<dbReference type="Proteomes" id="UP001153050">
    <property type="component" value="Unassembled WGS sequence"/>
</dbReference>
<comment type="caution">
    <text evidence="1">The sequence shown here is derived from an EMBL/GenBank/DDBJ whole genome shotgun (WGS) entry which is preliminary data.</text>
</comment>
<proteinExistence type="predicted"/>
<reference evidence="1 2" key="1">
    <citation type="submission" date="2022-03" db="EMBL/GenBank/DDBJ databases">
        <authorList>
            <person name="Brunel B."/>
        </authorList>
    </citation>
    <scope>NUCLEOTIDE SEQUENCE [LARGE SCALE GENOMIC DNA]</scope>
    <source>
        <strain evidence="1">STM5069sample</strain>
    </source>
</reference>
<dbReference type="EMBL" id="CAKXZT010000121">
    <property type="protein sequence ID" value="CAH2401057.1"/>
    <property type="molecule type" value="Genomic_DNA"/>
</dbReference>
<sequence>MREGSTVGNINSIALWYRTLLHYGIGNTFVLVRSQINFQKLKRNCGIYNP</sequence>
<keyword evidence="2" id="KW-1185">Reference proteome</keyword>
<evidence type="ECO:0000313" key="2">
    <source>
        <dbReference type="Proteomes" id="UP001153050"/>
    </source>
</evidence>
<organism evidence="1 2">
    <name type="scientific">Mesorhizobium escarrei</name>
    <dbReference type="NCBI Taxonomy" id="666018"/>
    <lineage>
        <taxon>Bacteria</taxon>
        <taxon>Pseudomonadati</taxon>
        <taxon>Pseudomonadota</taxon>
        <taxon>Alphaproteobacteria</taxon>
        <taxon>Hyphomicrobiales</taxon>
        <taxon>Phyllobacteriaceae</taxon>
        <taxon>Mesorhizobium</taxon>
    </lineage>
</organism>